<dbReference type="Pfam" id="PF02690">
    <property type="entry name" value="Na_Pi_cotrans"/>
    <property type="match status" value="2"/>
</dbReference>
<keyword evidence="10" id="KW-1185">Reference proteome</keyword>
<dbReference type="GO" id="GO:0044341">
    <property type="term" value="P:sodium-dependent phosphate transport"/>
    <property type="evidence" value="ECO:0007669"/>
    <property type="project" value="InterPro"/>
</dbReference>
<evidence type="ECO:0000256" key="8">
    <source>
        <dbReference type="SAM" id="Phobius"/>
    </source>
</evidence>
<evidence type="ECO:0000256" key="2">
    <source>
        <dbReference type="ARBA" id="ARBA00005808"/>
    </source>
</evidence>
<dbReference type="EMBL" id="CACRXK020008375">
    <property type="protein sequence ID" value="CAB4014614.1"/>
    <property type="molecule type" value="Genomic_DNA"/>
</dbReference>
<organism evidence="9 10">
    <name type="scientific">Paramuricea clavata</name>
    <name type="common">Red gorgonian</name>
    <name type="synonym">Violescent sea-whip</name>
    <dbReference type="NCBI Taxonomy" id="317549"/>
    <lineage>
        <taxon>Eukaryota</taxon>
        <taxon>Metazoa</taxon>
        <taxon>Cnidaria</taxon>
        <taxon>Anthozoa</taxon>
        <taxon>Octocorallia</taxon>
        <taxon>Malacalcyonacea</taxon>
        <taxon>Plexauridae</taxon>
        <taxon>Paramuricea</taxon>
    </lineage>
</organism>
<feature type="transmembrane region" description="Helical" evidence="8">
    <location>
        <begin position="567"/>
        <end position="588"/>
    </location>
</feature>
<comment type="subcellular location">
    <subcellularLocation>
        <location evidence="1">Apical cell membrane</location>
        <topology evidence="1">Multi-pass membrane protein</topology>
    </subcellularLocation>
</comment>
<gene>
    <name evidence="9" type="ORF">PACLA_8A002027</name>
</gene>
<feature type="transmembrane region" description="Helical" evidence="8">
    <location>
        <begin position="424"/>
        <end position="442"/>
    </location>
</feature>
<comment type="caution">
    <text evidence="9">The sequence shown here is derived from an EMBL/GenBank/DDBJ whole genome shotgun (WGS) entry which is preliminary data.</text>
</comment>
<dbReference type="AlphaFoldDB" id="A0A6S7I7R4"/>
<feature type="transmembrane region" description="Helical" evidence="8">
    <location>
        <begin position="538"/>
        <end position="561"/>
    </location>
</feature>
<keyword evidence="3" id="KW-1003">Cell membrane</keyword>
<keyword evidence="5 8" id="KW-1133">Transmembrane helix</keyword>
<evidence type="ECO:0000256" key="7">
    <source>
        <dbReference type="SAM" id="MobiDB-lite"/>
    </source>
</evidence>
<evidence type="ECO:0000256" key="6">
    <source>
        <dbReference type="ARBA" id="ARBA00023136"/>
    </source>
</evidence>
<dbReference type="GO" id="GO:0005436">
    <property type="term" value="F:sodium:phosphate symporter activity"/>
    <property type="evidence" value="ECO:0007669"/>
    <property type="project" value="InterPro"/>
</dbReference>
<evidence type="ECO:0000256" key="5">
    <source>
        <dbReference type="ARBA" id="ARBA00022989"/>
    </source>
</evidence>
<feature type="transmembrane region" description="Helical" evidence="8">
    <location>
        <begin position="146"/>
        <end position="168"/>
    </location>
</feature>
<evidence type="ECO:0000256" key="3">
    <source>
        <dbReference type="ARBA" id="ARBA00022475"/>
    </source>
</evidence>
<protein>
    <submittedName>
        <fullName evidence="9">Sodium-dependent phosphate transport 2B-like</fullName>
    </submittedName>
</protein>
<feature type="transmembrane region" description="Helical" evidence="8">
    <location>
        <begin position="262"/>
        <end position="283"/>
    </location>
</feature>
<feature type="transmembrane region" description="Helical" evidence="8">
    <location>
        <begin position="188"/>
        <end position="206"/>
    </location>
</feature>
<dbReference type="PANTHER" id="PTHR10010">
    <property type="entry name" value="SOLUTE CARRIER FAMILY 34 SODIUM PHOSPHATE , MEMBER 2-RELATED"/>
    <property type="match status" value="1"/>
</dbReference>
<dbReference type="NCBIfam" id="NF037997">
    <property type="entry name" value="Na_Pi_symport"/>
    <property type="match status" value="1"/>
</dbReference>
<feature type="transmembrane region" description="Helical" evidence="8">
    <location>
        <begin position="380"/>
        <end position="404"/>
    </location>
</feature>
<dbReference type="OrthoDB" id="76259at2759"/>
<dbReference type="InterPro" id="IPR003841">
    <property type="entry name" value="Na/Pi_transpt"/>
</dbReference>
<keyword evidence="6 8" id="KW-0472">Membrane</keyword>
<evidence type="ECO:0000256" key="1">
    <source>
        <dbReference type="ARBA" id="ARBA00004424"/>
    </source>
</evidence>
<evidence type="ECO:0000313" key="10">
    <source>
        <dbReference type="Proteomes" id="UP001152795"/>
    </source>
</evidence>
<dbReference type="GO" id="GO:0016324">
    <property type="term" value="C:apical plasma membrane"/>
    <property type="evidence" value="ECO:0007669"/>
    <property type="project" value="UniProtKB-SubCell"/>
</dbReference>
<evidence type="ECO:0000256" key="4">
    <source>
        <dbReference type="ARBA" id="ARBA00022692"/>
    </source>
</evidence>
<dbReference type="Proteomes" id="UP001152795">
    <property type="component" value="Unassembled WGS sequence"/>
</dbReference>
<feature type="region of interest" description="Disordered" evidence="7">
    <location>
        <begin position="638"/>
        <end position="679"/>
    </location>
</feature>
<dbReference type="PANTHER" id="PTHR10010:SF46">
    <property type="entry name" value="SODIUM-DEPENDENT PHOSPHATE TRANSPORT PROTEIN 2B"/>
    <property type="match status" value="1"/>
</dbReference>
<sequence>MLRARGRMIVIHQSESAQWVIHVLRAWHNFAKKNSSASIFRHSSSVGLDSNSFFQKEPTDIMELQGLPRENRGYHTSIDELSADNGVKKPRPDSAVIDVDGQINGQINKDLKEEEIDPWSLPELTDTGIPWSELTSRGKALRVLGAFIKIALLLGLLYLFICSLSFLSSAFRLLGGKKAGEVFTEKSVLSNPVAGVVIGLLATVLVQSSSTSTSIVVAMVSSGILEVRQAIPIVMGANIGTSVTNTIVSAGHASDRDQFRRAFAGATVHDVFNWLSVVILLPIESASGYLYHLSGAITDSLGLKKGEREKVELLKKITKPFTNIVIQIDKKLIQKIAEGEDIGDKSLIKSCAPKINSTKKVCDEFLFHDTGMSDKEVGGILLAIALIILCVCLACIVKLLHSMLKGQIAKIIKKGINSDFPKPFKWFTGYVAILLGAGMTMLVQSSSIFTSALTPLVGIGVVTIDRTYPLTLGANIGTTVTSILAALAATSKFRESLQIALCHLFFNISGIAIWYPLPFMRKIPIKGAKFLGNTTAKYRWFAFMYLVIVFFVFPALVLGLSVAGWQILVGIGVPIVLVIITIIVINILQSKAPHVLPTVLQNWEWAPVWLRSLEPYDRIVKKVIYFVRQNLCCFKKSGEQSPETNETHEKPEHSQNGSSKPPSYPDHGQAQVNHGTYVL</sequence>
<accession>A0A6S7I7R4</accession>
<dbReference type="NCBIfam" id="TIGR01013">
    <property type="entry name" value="2a58"/>
    <property type="match status" value="1"/>
</dbReference>
<keyword evidence="4 8" id="KW-0812">Transmembrane</keyword>
<evidence type="ECO:0000313" key="9">
    <source>
        <dbReference type="EMBL" id="CAB4014614.1"/>
    </source>
</evidence>
<comment type="similarity">
    <text evidence="2">Belongs to the SLC34A transporter family.</text>
</comment>
<feature type="transmembrane region" description="Helical" evidence="8">
    <location>
        <begin position="497"/>
        <end position="517"/>
    </location>
</feature>
<feature type="compositionally biased region" description="Polar residues" evidence="7">
    <location>
        <begin position="670"/>
        <end position="679"/>
    </location>
</feature>
<proteinExistence type="inferred from homology"/>
<name>A0A6S7I7R4_PARCT</name>
<reference evidence="9" key="1">
    <citation type="submission" date="2020-04" db="EMBL/GenBank/DDBJ databases">
        <authorList>
            <person name="Alioto T."/>
            <person name="Alioto T."/>
            <person name="Gomez Garrido J."/>
        </authorList>
    </citation>
    <scope>NUCLEOTIDE SEQUENCE</scope>
    <source>
        <strain evidence="9">A484AB</strain>
    </source>
</reference>